<protein>
    <submittedName>
        <fullName evidence="6">ATP-dependent RNA helicase DDX51, putative</fullName>
    </submittedName>
</protein>
<evidence type="ECO:0000256" key="1">
    <source>
        <dbReference type="ARBA" id="ARBA00022741"/>
    </source>
</evidence>
<dbReference type="SUPFAM" id="SSF52540">
    <property type="entry name" value="P-loop containing nucleoside triphosphate hydrolases"/>
    <property type="match status" value="1"/>
</dbReference>
<proteinExistence type="predicted"/>
<dbReference type="PANTHER" id="PTHR47959:SF1">
    <property type="entry name" value="ATP-DEPENDENT RNA HELICASE DBPA"/>
    <property type="match status" value="1"/>
</dbReference>
<dbReference type="AlphaFoldDB" id="A0A6V7T9X4"/>
<dbReference type="GO" id="GO:0005829">
    <property type="term" value="C:cytosol"/>
    <property type="evidence" value="ECO:0007669"/>
    <property type="project" value="TreeGrafter"/>
</dbReference>
<keyword evidence="2" id="KW-0378">Hydrolase</keyword>
<dbReference type="OrthoDB" id="3370at2759"/>
<dbReference type="VEuPathDB" id="PlasmoDB:PVPCR_1300250"/>
<keyword evidence="7" id="KW-1185">Reference proteome</keyword>
<dbReference type="Pfam" id="PF00271">
    <property type="entry name" value="Helicase_C"/>
    <property type="match status" value="1"/>
</dbReference>
<keyword evidence="4" id="KW-0067">ATP-binding</keyword>
<dbReference type="InterPro" id="IPR001650">
    <property type="entry name" value="Helicase_C-like"/>
</dbReference>
<dbReference type="InterPro" id="IPR050079">
    <property type="entry name" value="DEAD_box_RNA_helicase"/>
</dbReference>
<name>A0A6V7T9X4_PLAVN</name>
<evidence type="ECO:0000313" key="7">
    <source>
        <dbReference type="Proteomes" id="UP000515268"/>
    </source>
</evidence>
<evidence type="ECO:0000256" key="4">
    <source>
        <dbReference type="ARBA" id="ARBA00022840"/>
    </source>
</evidence>
<gene>
    <name evidence="6" type="ORF">PVPCR_1300250</name>
</gene>
<dbReference type="EMBL" id="LR865418">
    <property type="protein sequence ID" value="CAD2110936.1"/>
    <property type="molecule type" value="Genomic_DNA"/>
</dbReference>
<dbReference type="GO" id="GO:0016787">
    <property type="term" value="F:hydrolase activity"/>
    <property type="evidence" value="ECO:0007669"/>
    <property type="project" value="UniProtKB-KW"/>
</dbReference>
<dbReference type="GO" id="GO:0003724">
    <property type="term" value="F:RNA helicase activity"/>
    <property type="evidence" value="ECO:0007669"/>
    <property type="project" value="TreeGrafter"/>
</dbReference>
<reference evidence="6 7" key="1">
    <citation type="submission" date="2020-08" db="EMBL/GenBank/DDBJ databases">
        <authorList>
            <person name="Ramaprasad A."/>
        </authorList>
    </citation>
    <scope>NUCLEOTIDE SEQUENCE [LARGE SCALE GENOMIC DNA]</scope>
</reference>
<evidence type="ECO:0000259" key="5">
    <source>
        <dbReference type="PROSITE" id="PS51194"/>
    </source>
</evidence>
<keyword evidence="1" id="KW-0547">Nucleotide-binding</keyword>
<evidence type="ECO:0000313" key="6">
    <source>
        <dbReference type="EMBL" id="CAD2110936.1"/>
    </source>
</evidence>
<evidence type="ECO:0000256" key="3">
    <source>
        <dbReference type="ARBA" id="ARBA00022806"/>
    </source>
</evidence>
<feature type="domain" description="Helicase C-terminal" evidence="5">
    <location>
        <begin position="49"/>
        <end position="212"/>
    </location>
</feature>
<sequence>MKRIIYISFILTYSKTHLGEGDNANRNIEIFAIWLGDKLYKLENNYTTTLEEFYENYLEKYMPNFNYWNLIDSKRTYNGANVWYISELYSLVNCICKIINEYNCNLSHKRRKKILKDFLSNKINILICTDSIERGLDTANLNYVVNFDIPMHYNVLIHRVGRLSRYTNRKGTVYYFIKRSEKRIMIKSGKRTNVEKINIINQYKVCHYDDLIKLNL</sequence>
<accession>A0A6V7T9X4</accession>
<keyword evidence="3 6" id="KW-0347">Helicase</keyword>
<evidence type="ECO:0000256" key="2">
    <source>
        <dbReference type="ARBA" id="ARBA00022801"/>
    </source>
</evidence>
<dbReference type="PROSITE" id="PS51194">
    <property type="entry name" value="HELICASE_CTER"/>
    <property type="match status" value="1"/>
</dbReference>
<dbReference type="GO" id="GO:0005524">
    <property type="term" value="F:ATP binding"/>
    <property type="evidence" value="ECO:0007669"/>
    <property type="project" value="UniProtKB-KW"/>
</dbReference>
<organism evidence="6 7">
    <name type="scientific">Plasmodium vinckei petteri</name>
    <dbReference type="NCBI Taxonomy" id="138298"/>
    <lineage>
        <taxon>Eukaryota</taxon>
        <taxon>Sar</taxon>
        <taxon>Alveolata</taxon>
        <taxon>Apicomplexa</taxon>
        <taxon>Aconoidasida</taxon>
        <taxon>Haemosporida</taxon>
        <taxon>Plasmodiidae</taxon>
        <taxon>Plasmodium</taxon>
        <taxon>Plasmodium (Vinckeia)</taxon>
    </lineage>
</organism>
<dbReference type="SMART" id="SM00490">
    <property type="entry name" value="HELICc"/>
    <property type="match status" value="1"/>
</dbReference>
<dbReference type="PANTHER" id="PTHR47959">
    <property type="entry name" value="ATP-DEPENDENT RNA HELICASE RHLE-RELATED"/>
    <property type="match status" value="1"/>
</dbReference>
<dbReference type="InterPro" id="IPR027417">
    <property type="entry name" value="P-loop_NTPase"/>
</dbReference>
<dbReference type="Proteomes" id="UP000515268">
    <property type="component" value="Chromosome PVPCR_13"/>
</dbReference>
<dbReference type="Gene3D" id="3.40.50.300">
    <property type="entry name" value="P-loop containing nucleotide triphosphate hydrolases"/>
    <property type="match status" value="1"/>
</dbReference>